<dbReference type="Proteomes" id="UP000693972">
    <property type="component" value="Unassembled WGS sequence"/>
</dbReference>
<feature type="transmembrane region" description="Helical" evidence="9">
    <location>
        <begin position="52"/>
        <end position="82"/>
    </location>
</feature>
<keyword evidence="2 9" id="KW-0813">Transport</keyword>
<keyword evidence="6 9" id="KW-1133">Transmembrane helix</keyword>
<feature type="transmembrane region" description="Helical" evidence="9">
    <location>
        <begin position="103"/>
        <end position="122"/>
    </location>
</feature>
<comment type="function">
    <text evidence="9">Part of the tripartite ATP-independent periplasmic (TRAP) transport system.</text>
</comment>
<dbReference type="AlphaFoldDB" id="A0A975YH66"/>
<evidence type="ECO:0000256" key="2">
    <source>
        <dbReference type="ARBA" id="ARBA00022448"/>
    </source>
</evidence>
<dbReference type="InterPro" id="IPR007387">
    <property type="entry name" value="TRAP_DctQ"/>
</dbReference>
<dbReference type="GO" id="GO:0015740">
    <property type="term" value="P:C4-dicarboxylate transport"/>
    <property type="evidence" value="ECO:0007669"/>
    <property type="project" value="TreeGrafter"/>
</dbReference>
<evidence type="ECO:0000313" key="13">
    <source>
        <dbReference type="Proteomes" id="UP000693972"/>
    </source>
</evidence>
<evidence type="ECO:0000259" key="10">
    <source>
        <dbReference type="Pfam" id="PF04290"/>
    </source>
</evidence>
<evidence type="ECO:0000256" key="5">
    <source>
        <dbReference type="ARBA" id="ARBA00022692"/>
    </source>
</evidence>
<name>A0A975YH66_9RHOB</name>
<keyword evidence="13" id="KW-1185">Reference proteome</keyword>
<dbReference type="PANTHER" id="PTHR35011">
    <property type="entry name" value="2,3-DIKETO-L-GULONATE TRAP TRANSPORTER SMALL PERMEASE PROTEIN YIAM"/>
    <property type="match status" value="1"/>
</dbReference>
<proteinExistence type="inferred from homology"/>
<reference evidence="12 13" key="1">
    <citation type="submission" date="2021-07" db="EMBL/GenBank/DDBJ databases">
        <title>Karlodiniumbacter phycospheric gen. nov., sp. nov., a phycosphere bacterium isolated from karlodinium veneficum.</title>
        <authorList>
            <person name="Peng Y."/>
            <person name="Jiang L."/>
            <person name="Lee J."/>
        </authorList>
    </citation>
    <scope>NUCLEOTIDE SEQUENCE</scope>
    <source>
        <strain evidence="12 13">N5</strain>
    </source>
</reference>
<evidence type="ECO:0000256" key="9">
    <source>
        <dbReference type="RuleBase" id="RU369079"/>
    </source>
</evidence>
<evidence type="ECO:0000256" key="3">
    <source>
        <dbReference type="ARBA" id="ARBA00022475"/>
    </source>
</evidence>
<keyword evidence="7 9" id="KW-0472">Membrane</keyword>
<gene>
    <name evidence="11" type="ORF">KUL25_06710</name>
    <name evidence="12" type="ORF">KUL25_06715</name>
</gene>
<evidence type="ECO:0000313" key="11">
    <source>
        <dbReference type="EMBL" id="MBY4892451.1"/>
    </source>
</evidence>
<keyword evidence="5 9" id="KW-0812">Transmembrane</keyword>
<feature type="domain" description="Tripartite ATP-independent periplasmic transporters DctQ component" evidence="10">
    <location>
        <begin position="57"/>
        <end position="177"/>
    </location>
</feature>
<feature type="transmembrane region" description="Helical" evidence="9">
    <location>
        <begin position="12"/>
        <end position="32"/>
    </location>
</feature>
<protein>
    <recommendedName>
        <fullName evidence="9">TRAP transporter small permease protein</fullName>
    </recommendedName>
</protein>
<comment type="similarity">
    <text evidence="8 9">Belongs to the TRAP transporter small permease family.</text>
</comment>
<evidence type="ECO:0000256" key="7">
    <source>
        <dbReference type="ARBA" id="ARBA00023136"/>
    </source>
</evidence>
<dbReference type="Pfam" id="PF04290">
    <property type="entry name" value="DctQ"/>
    <property type="match status" value="1"/>
</dbReference>
<dbReference type="RefSeq" id="WP_257892245.1">
    <property type="nucleotide sequence ID" value="NZ_JAIMBW010000001.1"/>
</dbReference>
<evidence type="ECO:0000256" key="6">
    <source>
        <dbReference type="ARBA" id="ARBA00022989"/>
    </source>
</evidence>
<dbReference type="GO" id="GO:0005886">
    <property type="term" value="C:plasma membrane"/>
    <property type="evidence" value="ECO:0007669"/>
    <property type="project" value="UniProtKB-SubCell"/>
</dbReference>
<feature type="transmembrane region" description="Helical" evidence="9">
    <location>
        <begin position="152"/>
        <end position="170"/>
    </location>
</feature>
<comment type="subcellular location">
    <subcellularLocation>
        <location evidence="1 9">Cell inner membrane</location>
        <topology evidence="1 9">Multi-pass membrane protein</topology>
    </subcellularLocation>
</comment>
<evidence type="ECO:0000256" key="1">
    <source>
        <dbReference type="ARBA" id="ARBA00004429"/>
    </source>
</evidence>
<comment type="subunit">
    <text evidence="9">The complex comprises the extracytoplasmic solute receptor protein and the two transmembrane proteins.</text>
</comment>
<keyword evidence="4 9" id="KW-0997">Cell inner membrane</keyword>
<evidence type="ECO:0000256" key="8">
    <source>
        <dbReference type="ARBA" id="ARBA00038436"/>
    </source>
</evidence>
<dbReference type="PANTHER" id="PTHR35011:SF2">
    <property type="entry name" value="2,3-DIKETO-L-GULONATE TRAP TRANSPORTER SMALL PERMEASE PROTEIN YIAM"/>
    <property type="match status" value="1"/>
</dbReference>
<sequence>MIEKIRTWVTTGTDAIAGAMLAAMFATFLLQIGSRYSPQIIASLGWAETVPWLGTIAPLGWTLELCLILWIWIVFFGCAFCVRDKDHVTFDILYLAAPRGPRRVMALVGAAAIVGGMVWSFLPMWDYVDFMRIRRTSSVENPFTGDKIRLKWIFIIYMVFMAALIARYAWRFVDVIRNGPPDSAHAPVAVSPKDDA</sequence>
<dbReference type="EMBL" id="CP078073">
    <property type="protein sequence ID" value="QXL89198.1"/>
    <property type="molecule type" value="Genomic_DNA"/>
</dbReference>
<evidence type="ECO:0000256" key="4">
    <source>
        <dbReference type="ARBA" id="ARBA00022519"/>
    </source>
</evidence>
<dbReference type="GO" id="GO:0022857">
    <property type="term" value="F:transmembrane transporter activity"/>
    <property type="evidence" value="ECO:0007669"/>
    <property type="project" value="UniProtKB-UniRule"/>
</dbReference>
<evidence type="ECO:0000313" key="12">
    <source>
        <dbReference type="EMBL" id="QXL89198.1"/>
    </source>
</evidence>
<accession>A0A975YH66</accession>
<keyword evidence="3" id="KW-1003">Cell membrane</keyword>
<dbReference type="InterPro" id="IPR055348">
    <property type="entry name" value="DctQ"/>
</dbReference>
<dbReference type="EMBL" id="JAIMBW010000001">
    <property type="protein sequence ID" value="MBY4892451.1"/>
    <property type="molecule type" value="Genomic_DNA"/>
</dbReference>
<organism evidence="12">
    <name type="scientific">Gymnodinialimonas phycosphaerae</name>
    <dbReference type="NCBI Taxonomy" id="2841589"/>
    <lineage>
        <taxon>Bacteria</taxon>
        <taxon>Pseudomonadati</taxon>
        <taxon>Pseudomonadota</taxon>
        <taxon>Alphaproteobacteria</taxon>
        <taxon>Rhodobacterales</taxon>
        <taxon>Paracoccaceae</taxon>
        <taxon>Gymnodinialimonas</taxon>
    </lineage>
</organism>